<organism evidence="3 4">
    <name type="scientific">Paramecium primaurelia</name>
    <dbReference type="NCBI Taxonomy" id="5886"/>
    <lineage>
        <taxon>Eukaryota</taxon>
        <taxon>Sar</taxon>
        <taxon>Alveolata</taxon>
        <taxon>Ciliophora</taxon>
        <taxon>Intramacronucleata</taxon>
        <taxon>Oligohymenophorea</taxon>
        <taxon>Peniculida</taxon>
        <taxon>Parameciidae</taxon>
        <taxon>Paramecium</taxon>
    </lineage>
</organism>
<protein>
    <recommendedName>
        <fullName evidence="5">MORN repeat protein</fullName>
    </recommendedName>
</protein>
<accession>A0A8S1MF40</accession>
<keyword evidence="4" id="KW-1185">Reference proteome</keyword>
<keyword evidence="1" id="KW-0677">Repeat</keyword>
<proteinExistence type="predicted"/>
<dbReference type="EMBL" id="CAJJDM010000060">
    <property type="protein sequence ID" value="CAD8078119.1"/>
    <property type="molecule type" value="Genomic_DNA"/>
</dbReference>
<evidence type="ECO:0000313" key="3">
    <source>
        <dbReference type="EMBL" id="CAD8078119.1"/>
    </source>
</evidence>
<evidence type="ECO:0000256" key="1">
    <source>
        <dbReference type="ARBA" id="ARBA00022737"/>
    </source>
</evidence>
<evidence type="ECO:0000313" key="4">
    <source>
        <dbReference type="Proteomes" id="UP000688137"/>
    </source>
</evidence>
<dbReference type="OMA" id="PEFEANQ"/>
<dbReference type="InterPro" id="IPR003409">
    <property type="entry name" value="MORN"/>
</dbReference>
<dbReference type="PANTHER" id="PTHR43215">
    <property type="entry name" value="RADIAL SPOKE HEAD 1 HOMOLOG"/>
    <property type="match status" value="1"/>
</dbReference>
<name>A0A8S1MF40_PARPR</name>
<dbReference type="GO" id="GO:0005829">
    <property type="term" value="C:cytosol"/>
    <property type="evidence" value="ECO:0007669"/>
    <property type="project" value="TreeGrafter"/>
</dbReference>
<reference evidence="3" key="1">
    <citation type="submission" date="2021-01" db="EMBL/GenBank/DDBJ databases">
        <authorList>
            <consortium name="Genoscope - CEA"/>
            <person name="William W."/>
        </authorList>
    </citation>
    <scope>NUCLEOTIDE SEQUENCE</scope>
</reference>
<dbReference type="AlphaFoldDB" id="A0A8S1MF40"/>
<dbReference type="PANTHER" id="PTHR43215:SF14">
    <property type="entry name" value="RADIAL SPOKE HEAD 1 HOMOLOG"/>
    <property type="match status" value="1"/>
</dbReference>
<evidence type="ECO:0008006" key="5">
    <source>
        <dbReference type="Google" id="ProtNLM"/>
    </source>
</evidence>
<sequence>MASTNQIQKDRYKGEFQPLNKVRHGFGTYIYENSFFTYEGQWENGIKQGQGILKMKDGSYYQGNFEKGEIEGHGEFHYANGSMYVGEFHQGEKHGQGVFSSANMTYEGQWFLNCMQGSGILQTPIYRIEGTFLQHKPHGHCNYYSEEYNYIGEFDRGKRSGKGKYESKLEDYEGEFLDDKKHGPGILVKKGENPYYYAGEFLQDNPTLQANKLNFKLDPQPEEPIDPKAKKGEPVIDLTQVLVHELKSGKTINFELYLVYQGPDIEDPVQPTQQEIDEMVKNWQKEAKKQKNPPPMPDFGAKRMIPAPPIHIKQESGRLLELKMIQKTEQGDKLFRIDYREKLAVRREEVARLKAEIEAQKQLEEQQAQQPVKKKDAKKQAKKQPEPDQIDLSVKLYVEGDNESLIVETKEGMVRIENLEYPEDFPPGKYYYVISNKSTNSIGDFVPIEIEVIINPEGGLKQQPKKK</sequence>
<dbReference type="SMART" id="SM00698">
    <property type="entry name" value="MORN"/>
    <property type="match status" value="7"/>
</dbReference>
<feature type="region of interest" description="Disordered" evidence="2">
    <location>
        <begin position="362"/>
        <end position="387"/>
    </location>
</feature>
<gene>
    <name evidence="3" type="ORF">PPRIM_AZ9-3.1.T0590174</name>
</gene>
<evidence type="ECO:0000256" key="2">
    <source>
        <dbReference type="SAM" id="MobiDB-lite"/>
    </source>
</evidence>
<comment type="caution">
    <text evidence="3">The sequence shown here is derived from an EMBL/GenBank/DDBJ whole genome shotgun (WGS) entry which is preliminary data.</text>
</comment>
<dbReference type="Proteomes" id="UP000688137">
    <property type="component" value="Unassembled WGS sequence"/>
</dbReference>
<dbReference type="Pfam" id="PF02493">
    <property type="entry name" value="MORN"/>
    <property type="match status" value="8"/>
</dbReference>